<feature type="compositionally biased region" description="Basic and acidic residues" evidence="1">
    <location>
        <begin position="32"/>
        <end position="57"/>
    </location>
</feature>
<evidence type="ECO:0000313" key="2">
    <source>
        <dbReference type="EMBL" id="KIK41887.1"/>
    </source>
</evidence>
<feature type="region of interest" description="Disordered" evidence="1">
    <location>
        <begin position="1"/>
        <end position="57"/>
    </location>
</feature>
<dbReference type="EMBL" id="KN835254">
    <property type="protein sequence ID" value="KIK41887.1"/>
    <property type="molecule type" value="Genomic_DNA"/>
</dbReference>
<proteinExistence type="predicted"/>
<reference evidence="3" key="2">
    <citation type="submission" date="2015-01" db="EMBL/GenBank/DDBJ databases">
        <title>Evolutionary Origins and Diversification of the Mycorrhizal Mutualists.</title>
        <authorList>
            <consortium name="DOE Joint Genome Institute"/>
            <consortium name="Mycorrhizal Genomics Consortium"/>
            <person name="Kohler A."/>
            <person name="Kuo A."/>
            <person name="Nagy L.G."/>
            <person name="Floudas D."/>
            <person name="Copeland A."/>
            <person name="Barry K.W."/>
            <person name="Cichocki N."/>
            <person name="Veneault-Fourrey C."/>
            <person name="LaButti K."/>
            <person name="Lindquist E.A."/>
            <person name="Lipzen A."/>
            <person name="Lundell T."/>
            <person name="Morin E."/>
            <person name="Murat C."/>
            <person name="Riley R."/>
            <person name="Ohm R."/>
            <person name="Sun H."/>
            <person name="Tunlid A."/>
            <person name="Henrissat B."/>
            <person name="Grigoriev I.V."/>
            <person name="Hibbett D.S."/>
            <person name="Martin F."/>
        </authorList>
    </citation>
    <scope>NUCLEOTIDE SEQUENCE [LARGE SCALE GENOMIC DNA]</scope>
    <source>
        <strain evidence="3">UH-Slu-Lm8-n1</strain>
    </source>
</reference>
<reference evidence="2 3" key="1">
    <citation type="submission" date="2014-04" db="EMBL/GenBank/DDBJ databases">
        <authorList>
            <consortium name="DOE Joint Genome Institute"/>
            <person name="Kuo A."/>
            <person name="Ruytinx J."/>
            <person name="Rineau F."/>
            <person name="Colpaert J."/>
            <person name="Kohler A."/>
            <person name="Nagy L.G."/>
            <person name="Floudas D."/>
            <person name="Copeland A."/>
            <person name="Barry K.W."/>
            <person name="Cichocki N."/>
            <person name="Veneault-Fourrey C."/>
            <person name="LaButti K."/>
            <person name="Lindquist E.A."/>
            <person name="Lipzen A."/>
            <person name="Lundell T."/>
            <person name="Morin E."/>
            <person name="Murat C."/>
            <person name="Sun H."/>
            <person name="Tunlid A."/>
            <person name="Henrissat B."/>
            <person name="Grigoriev I.V."/>
            <person name="Hibbett D.S."/>
            <person name="Martin F."/>
            <person name="Nordberg H.P."/>
            <person name="Cantor M.N."/>
            <person name="Hua S.X."/>
        </authorList>
    </citation>
    <scope>NUCLEOTIDE SEQUENCE [LARGE SCALE GENOMIC DNA]</scope>
    <source>
        <strain evidence="2 3">UH-Slu-Lm8-n1</strain>
    </source>
</reference>
<feature type="region of interest" description="Disordered" evidence="1">
    <location>
        <begin position="307"/>
        <end position="332"/>
    </location>
</feature>
<feature type="compositionally biased region" description="Polar residues" evidence="1">
    <location>
        <begin position="317"/>
        <end position="332"/>
    </location>
</feature>
<dbReference type="OrthoDB" id="2677451at2759"/>
<evidence type="ECO:0000313" key="3">
    <source>
        <dbReference type="Proteomes" id="UP000054485"/>
    </source>
</evidence>
<organism evidence="2 3">
    <name type="scientific">Suillus luteus UH-Slu-Lm8-n1</name>
    <dbReference type="NCBI Taxonomy" id="930992"/>
    <lineage>
        <taxon>Eukaryota</taxon>
        <taxon>Fungi</taxon>
        <taxon>Dikarya</taxon>
        <taxon>Basidiomycota</taxon>
        <taxon>Agaricomycotina</taxon>
        <taxon>Agaricomycetes</taxon>
        <taxon>Agaricomycetidae</taxon>
        <taxon>Boletales</taxon>
        <taxon>Suillineae</taxon>
        <taxon>Suillaceae</taxon>
        <taxon>Suillus</taxon>
    </lineage>
</organism>
<name>A0A0D0B5Z8_9AGAM</name>
<dbReference type="AlphaFoldDB" id="A0A0D0B5Z8"/>
<dbReference type="InParanoid" id="A0A0D0B5Z8"/>
<accession>A0A0D0B5Z8</accession>
<gene>
    <name evidence="2" type="ORF">CY34DRAFT_12729</name>
</gene>
<dbReference type="HOGENOM" id="CLU_837221_0_0_1"/>
<sequence>MSDTVKLPPAGRTYDTRASTRRRSQRLQTTASDDRYDPTPTTHRDQSPSEWPLREKGDFGGPARPMTYYLLANFTHVVLLVEFRIPLNTADKSQTTTYVDHYYIESDHPHDMFDSMRAAMHLPKTYEHLGWRLSTARRTDPPHRLLTSQDINSAFKAARIEQLSRRQKKNVAIEILNTMPVVKEKPMTQEGDPTIVIPSQSRTAIVPQPLKRTIALCLESDDETDHGEEVPQDIDEVLTRIHIRYPAMNFPQYKNALKQRGILYLPTAAVHFDGSFYAEKVGMPDGAAHTFHAYVFKAHMKEKLAKARRKAKKLRQADNTTENNEQVQTDHE</sequence>
<dbReference type="Proteomes" id="UP000054485">
    <property type="component" value="Unassembled WGS sequence"/>
</dbReference>
<evidence type="ECO:0000256" key="1">
    <source>
        <dbReference type="SAM" id="MobiDB-lite"/>
    </source>
</evidence>
<keyword evidence="3" id="KW-1185">Reference proteome</keyword>
<protein>
    <submittedName>
        <fullName evidence="2">Uncharacterized protein</fullName>
    </submittedName>
</protein>